<protein>
    <submittedName>
        <fullName evidence="3">Lectin ADEL</fullName>
    </submittedName>
</protein>
<dbReference type="InterPro" id="IPR021381">
    <property type="entry name" value="DUF3011"/>
</dbReference>
<feature type="compositionally biased region" description="Polar residues" evidence="1">
    <location>
        <begin position="1"/>
        <end position="11"/>
    </location>
</feature>
<proteinExistence type="predicted"/>
<gene>
    <name evidence="3" type="primary">LOC101864591</name>
</gene>
<dbReference type="Proteomes" id="UP000694888">
    <property type="component" value="Unplaced"/>
</dbReference>
<evidence type="ECO:0000256" key="1">
    <source>
        <dbReference type="SAM" id="MobiDB-lite"/>
    </source>
</evidence>
<dbReference type="GeneID" id="101864591"/>
<dbReference type="Pfam" id="PF11218">
    <property type="entry name" value="DUF3011"/>
    <property type="match status" value="1"/>
</dbReference>
<evidence type="ECO:0000313" key="2">
    <source>
        <dbReference type="Proteomes" id="UP000694888"/>
    </source>
</evidence>
<reference evidence="3" key="1">
    <citation type="submission" date="2025-08" db="UniProtKB">
        <authorList>
            <consortium name="RefSeq"/>
        </authorList>
    </citation>
    <scope>IDENTIFICATION</scope>
</reference>
<feature type="region of interest" description="Disordered" evidence="1">
    <location>
        <begin position="1"/>
        <end position="23"/>
    </location>
</feature>
<accession>A0ABM0JE48</accession>
<sequence length="268" mass="30123">MVSSFSSTPKNISDAAPSPNNTRQDKTKMYNAVVLVLFFIVTTTYACCDPDVCDVIRVESWSDKYAKRVLEDASYVLNMTVVDRQSAAQCNLGESFGYQKNNLWVDQGCRADFKVCYLPVRSTECQKLRVNSLDYKYAESKVNFAALFLNMTVEDQQSAASCDLDNNFGFYNQNSTVWVNNGCQADFNVCYVRGAIRTTTINVSSWNYKYSTQILNTLPSATCIYSMQVANQQSAAPCTLGTTFGFMANTMWVRDGCRADFTVNYYIV</sequence>
<keyword evidence="2" id="KW-1185">Reference proteome</keyword>
<dbReference type="RefSeq" id="XP_005091613.2">
    <property type="nucleotide sequence ID" value="XM_005091556.3"/>
</dbReference>
<evidence type="ECO:0000313" key="3">
    <source>
        <dbReference type="RefSeq" id="XP_005091613.2"/>
    </source>
</evidence>
<name>A0ABM0JE48_APLCA</name>
<organism evidence="2 3">
    <name type="scientific">Aplysia californica</name>
    <name type="common">California sea hare</name>
    <dbReference type="NCBI Taxonomy" id="6500"/>
    <lineage>
        <taxon>Eukaryota</taxon>
        <taxon>Metazoa</taxon>
        <taxon>Spiralia</taxon>
        <taxon>Lophotrochozoa</taxon>
        <taxon>Mollusca</taxon>
        <taxon>Gastropoda</taxon>
        <taxon>Heterobranchia</taxon>
        <taxon>Euthyneura</taxon>
        <taxon>Tectipleura</taxon>
        <taxon>Aplysiida</taxon>
        <taxon>Aplysioidea</taxon>
        <taxon>Aplysiidae</taxon>
        <taxon>Aplysia</taxon>
    </lineage>
</organism>